<dbReference type="VEuPathDB" id="FungiDB:PC9H_010370"/>
<gene>
    <name evidence="2" type="ORF">PC9H_010370</name>
</gene>
<reference evidence="2" key="1">
    <citation type="submission" date="2019-07" db="EMBL/GenBank/DDBJ databases">
        <authorList>
            <person name="Palmer J.M."/>
        </authorList>
    </citation>
    <scope>NUCLEOTIDE SEQUENCE</scope>
    <source>
        <strain evidence="2">PC9</strain>
    </source>
</reference>
<protein>
    <submittedName>
        <fullName evidence="2">Uncharacterized protein</fullName>
    </submittedName>
</protein>
<evidence type="ECO:0000256" key="1">
    <source>
        <dbReference type="SAM" id="MobiDB-lite"/>
    </source>
</evidence>
<evidence type="ECO:0000313" key="2">
    <source>
        <dbReference type="EMBL" id="KAF7422214.1"/>
    </source>
</evidence>
<name>A0A8H6ZMN5_PLEOS</name>
<accession>A0A8H6ZMN5</accession>
<dbReference type="GeneID" id="59380188"/>
<comment type="caution">
    <text evidence="2">The sequence shown here is derived from an EMBL/GenBank/DDBJ whole genome shotgun (WGS) entry which is preliminary data.</text>
</comment>
<dbReference type="EMBL" id="JACETU010000008">
    <property type="protein sequence ID" value="KAF7422214.1"/>
    <property type="molecule type" value="Genomic_DNA"/>
</dbReference>
<dbReference type="AlphaFoldDB" id="A0A8H6ZMN5"/>
<feature type="compositionally biased region" description="Low complexity" evidence="1">
    <location>
        <begin position="37"/>
        <end position="52"/>
    </location>
</feature>
<keyword evidence="3" id="KW-1185">Reference proteome</keyword>
<dbReference type="Proteomes" id="UP000623687">
    <property type="component" value="Unassembled WGS sequence"/>
</dbReference>
<sequence length="136" mass="14712">MSAPAQTTLQHSTVPTPSELPTSYFYTTTWINIDDPNPKANPKAKAPPAICIDPPPRRRCSGPLPGSPRTRAYDIDIDIHAHGKSDEYGTARQACRGTAPTLAKVGVVLRRAADAICVRHDTTRHDTISRSSAVVQ</sequence>
<evidence type="ECO:0000313" key="3">
    <source>
        <dbReference type="Proteomes" id="UP000623687"/>
    </source>
</evidence>
<feature type="region of interest" description="Disordered" evidence="1">
    <location>
        <begin position="37"/>
        <end position="72"/>
    </location>
</feature>
<organism evidence="2 3">
    <name type="scientific">Pleurotus ostreatus</name>
    <name type="common">Oyster mushroom</name>
    <name type="synonym">White-rot fungus</name>
    <dbReference type="NCBI Taxonomy" id="5322"/>
    <lineage>
        <taxon>Eukaryota</taxon>
        <taxon>Fungi</taxon>
        <taxon>Dikarya</taxon>
        <taxon>Basidiomycota</taxon>
        <taxon>Agaricomycotina</taxon>
        <taxon>Agaricomycetes</taxon>
        <taxon>Agaricomycetidae</taxon>
        <taxon>Agaricales</taxon>
        <taxon>Pleurotineae</taxon>
        <taxon>Pleurotaceae</taxon>
        <taxon>Pleurotus</taxon>
    </lineage>
</organism>
<dbReference type="RefSeq" id="XP_036627246.1">
    <property type="nucleotide sequence ID" value="XM_036779863.1"/>
</dbReference>
<proteinExistence type="predicted"/>